<name>A0A261FND5_9BIFI</name>
<feature type="domain" description="LytR/CpsA/Psr regulator C-terminal" evidence="3">
    <location>
        <begin position="152"/>
        <end position="234"/>
    </location>
</feature>
<feature type="compositionally biased region" description="Basic and acidic residues" evidence="1">
    <location>
        <begin position="1"/>
        <end position="16"/>
    </location>
</feature>
<dbReference type="Pfam" id="PF13399">
    <property type="entry name" value="LytR_C"/>
    <property type="match status" value="1"/>
</dbReference>
<evidence type="ECO:0000256" key="1">
    <source>
        <dbReference type="SAM" id="MobiDB-lite"/>
    </source>
</evidence>
<keyword evidence="2" id="KW-1133">Transmembrane helix</keyword>
<evidence type="ECO:0000313" key="4">
    <source>
        <dbReference type="EMBL" id="OZG60618.1"/>
    </source>
</evidence>
<dbReference type="EMBL" id="MWWW01000006">
    <property type="protein sequence ID" value="OZG60618.1"/>
    <property type="molecule type" value="Genomic_DNA"/>
</dbReference>
<proteinExistence type="predicted"/>
<feature type="region of interest" description="Disordered" evidence="1">
    <location>
        <begin position="1"/>
        <end position="23"/>
    </location>
</feature>
<evidence type="ECO:0000259" key="3">
    <source>
        <dbReference type="Pfam" id="PF13399"/>
    </source>
</evidence>
<gene>
    <name evidence="4" type="ORF">BMYO_0749</name>
</gene>
<evidence type="ECO:0000256" key="2">
    <source>
        <dbReference type="SAM" id="Phobius"/>
    </source>
</evidence>
<feature type="region of interest" description="Disordered" evidence="1">
    <location>
        <begin position="72"/>
        <end position="148"/>
    </location>
</feature>
<feature type="compositionally biased region" description="Low complexity" evidence="1">
    <location>
        <begin position="75"/>
        <end position="116"/>
    </location>
</feature>
<evidence type="ECO:0000313" key="5">
    <source>
        <dbReference type="Proteomes" id="UP000216871"/>
    </source>
</evidence>
<protein>
    <submittedName>
        <fullName evidence="4">Cell wall integrity and stress response protein 1</fullName>
    </submittedName>
</protein>
<dbReference type="AlphaFoldDB" id="A0A261FND5"/>
<dbReference type="RefSeq" id="WP_094667230.1">
    <property type="nucleotide sequence ID" value="NZ_MWWW01000006.1"/>
</dbReference>
<reference evidence="4 5" key="1">
    <citation type="journal article" date="2017" name="BMC Genomics">
        <title>Comparative genomic and phylogenomic analyses of the Bifidobacteriaceae family.</title>
        <authorList>
            <person name="Lugli G.A."/>
            <person name="Milani C."/>
            <person name="Turroni F."/>
            <person name="Duranti S."/>
            <person name="Mancabelli L."/>
            <person name="Mangifesta M."/>
            <person name="Ferrario C."/>
            <person name="Modesto M."/>
            <person name="Mattarelli P."/>
            <person name="Jiri K."/>
            <person name="van Sinderen D."/>
            <person name="Ventura M."/>
        </authorList>
    </citation>
    <scope>NUCLEOTIDE SEQUENCE [LARGE SCALE GENOMIC DNA]</scope>
    <source>
        <strain evidence="4 5">DSM 100196</strain>
    </source>
</reference>
<dbReference type="InterPro" id="IPR027381">
    <property type="entry name" value="LytR/CpsA/Psr_C"/>
</dbReference>
<comment type="caution">
    <text evidence="4">The sequence shown here is derived from an EMBL/GenBank/DDBJ whole genome shotgun (WGS) entry which is preliminary data.</text>
</comment>
<keyword evidence="5" id="KW-1185">Reference proteome</keyword>
<dbReference type="Proteomes" id="UP000216871">
    <property type="component" value="Unassembled WGS sequence"/>
</dbReference>
<feature type="compositionally biased region" description="Polar residues" evidence="1">
    <location>
        <begin position="117"/>
        <end position="148"/>
    </location>
</feature>
<dbReference type="OrthoDB" id="3242784at2"/>
<feature type="transmembrane region" description="Helical" evidence="2">
    <location>
        <begin position="37"/>
        <end position="58"/>
    </location>
</feature>
<dbReference type="Gene3D" id="3.30.70.2390">
    <property type="match status" value="1"/>
</dbReference>
<sequence>MARDKMTYDSYERDIFDNPPKGPVGVHRGPRPVMARIAPFLIVILVAALCGVGAWLVVSGEYKVILGQENTSQVASGDSSSKSDAADASSDGTDGSTANKDSSSSGTSTDGTGSSDANQLDQSDSTDSTNADANADQNTQQSQPASTVNKATQVLVINATGIQGYAGQKSDVLQTSGYTSVSASNPSGGTLPGYTVVWYQNETDKATAEDVASTLGISAVEQVQGLSTPITVVLLN</sequence>
<keyword evidence="2" id="KW-0472">Membrane</keyword>
<organism evidence="4 5">
    <name type="scientific">Bifidobacterium myosotis</name>
    <dbReference type="NCBI Taxonomy" id="1630166"/>
    <lineage>
        <taxon>Bacteria</taxon>
        <taxon>Bacillati</taxon>
        <taxon>Actinomycetota</taxon>
        <taxon>Actinomycetes</taxon>
        <taxon>Bifidobacteriales</taxon>
        <taxon>Bifidobacteriaceae</taxon>
        <taxon>Bifidobacterium</taxon>
    </lineage>
</organism>
<accession>A0A261FND5</accession>
<keyword evidence="2" id="KW-0812">Transmembrane</keyword>